<comment type="caution">
    <text evidence="2">The sequence shown here is derived from an EMBL/GenBank/DDBJ whole genome shotgun (WGS) entry which is preliminary data.</text>
</comment>
<gene>
    <name evidence="2" type="ORF">SEMRO_603_G173890.1</name>
</gene>
<evidence type="ECO:0000313" key="3">
    <source>
        <dbReference type="Proteomes" id="UP001153069"/>
    </source>
</evidence>
<organism evidence="2 3">
    <name type="scientific">Seminavis robusta</name>
    <dbReference type="NCBI Taxonomy" id="568900"/>
    <lineage>
        <taxon>Eukaryota</taxon>
        <taxon>Sar</taxon>
        <taxon>Stramenopiles</taxon>
        <taxon>Ochrophyta</taxon>
        <taxon>Bacillariophyta</taxon>
        <taxon>Bacillariophyceae</taxon>
        <taxon>Bacillariophycidae</taxon>
        <taxon>Naviculales</taxon>
        <taxon>Naviculaceae</taxon>
        <taxon>Seminavis</taxon>
    </lineage>
</organism>
<proteinExistence type="predicted"/>
<dbReference type="Proteomes" id="UP001153069">
    <property type="component" value="Unassembled WGS sequence"/>
</dbReference>
<protein>
    <submittedName>
        <fullName evidence="2">Uncharacterized protein</fullName>
    </submittedName>
</protein>
<evidence type="ECO:0000313" key="2">
    <source>
        <dbReference type="EMBL" id="CAB9513627.1"/>
    </source>
</evidence>
<keyword evidence="3" id="KW-1185">Reference proteome</keyword>
<reference evidence="2" key="1">
    <citation type="submission" date="2020-06" db="EMBL/GenBank/DDBJ databases">
        <authorList>
            <consortium name="Plant Systems Biology data submission"/>
        </authorList>
    </citation>
    <scope>NUCLEOTIDE SEQUENCE</scope>
    <source>
        <strain evidence="2">D6</strain>
    </source>
</reference>
<feature type="chain" id="PRO_5040200298" evidence="1">
    <location>
        <begin position="33"/>
        <end position="343"/>
    </location>
</feature>
<dbReference type="AlphaFoldDB" id="A0A9N8HI52"/>
<accession>A0A9N8HI52</accession>
<name>A0A9N8HI52_9STRA</name>
<dbReference type="EMBL" id="CAICTM010000602">
    <property type="protein sequence ID" value="CAB9513627.1"/>
    <property type="molecule type" value="Genomic_DNA"/>
</dbReference>
<sequence>MISTTTGIIHPRCTLKLSLWMLVLLVIALGDAETLLQDELLKERQDVSLKKYLGMAEIAEAGDANVFDDIHTPRDLQQYDHTFGGKLYDRCSIIFPCDEGLQCTGIPTQKLCLPVDCLMEGVRAELDANGLEADFATVLLEQAGLTEESMFNRSTIDMGDNATEEMTQKWLLMPGVEQKLRDAMASLPLDLRRLDEMAAACTSGAQPSPNQISGQPWTYLGLNLEVSAGFKFIYQFIYSSQLEISTDPLIVATWSNICIGGGPSAGFHTEFIVGWNFGAQNITEVAQNSVMFDYGGAFFVGLGQALGFTVDPCYFRLDIMVGVGIGAGISATYCFVTGYSEIV</sequence>
<evidence type="ECO:0000256" key="1">
    <source>
        <dbReference type="SAM" id="SignalP"/>
    </source>
</evidence>
<feature type="signal peptide" evidence="1">
    <location>
        <begin position="1"/>
        <end position="32"/>
    </location>
</feature>
<keyword evidence="1" id="KW-0732">Signal</keyword>